<dbReference type="PANTHER" id="PTHR18976">
    <property type="entry name" value="APOLIPOPROTEIN"/>
    <property type="match status" value="1"/>
</dbReference>
<keyword evidence="3" id="KW-0964">Secreted</keyword>
<evidence type="ECO:0000256" key="7">
    <source>
        <dbReference type="SAM" id="Coils"/>
    </source>
</evidence>
<dbReference type="GO" id="GO:0055090">
    <property type="term" value="P:acylglycerol homeostasis"/>
    <property type="evidence" value="ECO:0007669"/>
    <property type="project" value="TreeGrafter"/>
</dbReference>
<dbReference type="OrthoDB" id="9886755at2759"/>
<evidence type="ECO:0000313" key="9">
    <source>
        <dbReference type="Proteomes" id="UP000518266"/>
    </source>
</evidence>
<comment type="subcellular location">
    <subcellularLocation>
        <location evidence="1">Secreted</location>
        <location evidence="1">Extracellular space</location>
        <location evidence="1">Extracellular matrix</location>
    </subcellularLocation>
</comment>
<comment type="caution">
    <text evidence="8">The sequence shown here is derived from an EMBL/GenBank/DDBJ whole genome shotgun (WGS) entry which is preliminary data.</text>
</comment>
<gene>
    <name evidence="8" type="ORF">F7725_018067</name>
</gene>
<evidence type="ECO:0000256" key="3">
    <source>
        <dbReference type="ARBA" id="ARBA00022525"/>
    </source>
</evidence>
<evidence type="ECO:0000256" key="5">
    <source>
        <dbReference type="ARBA" id="ARBA00022737"/>
    </source>
</evidence>
<evidence type="ECO:0000313" key="8">
    <source>
        <dbReference type="EMBL" id="KAF3839350.1"/>
    </source>
</evidence>
<evidence type="ECO:0000256" key="4">
    <source>
        <dbReference type="ARBA" id="ARBA00022530"/>
    </source>
</evidence>
<dbReference type="GO" id="GO:0042627">
    <property type="term" value="C:chylomicron"/>
    <property type="evidence" value="ECO:0007669"/>
    <property type="project" value="TreeGrafter"/>
</dbReference>
<keyword evidence="7" id="KW-0175">Coiled coil</keyword>
<dbReference type="SUPFAM" id="SSF58113">
    <property type="entry name" value="Apolipoprotein A-I"/>
    <property type="match status" value="4"/>
</dbReference>
<keyword evidence="9" id="KW-1185">Reference proteome</keyword>
<comment type="similarity">
    <text evidence="2">Belongs to the apolipoprotein A1/A4/E family.</text>
</comment>
<dbReference type="InterPro" id="IPR050163">
    <property type="entry name" value="Apolipoprotein_A1/A4/E"/>
</dbReference>
<keyword evidence="4" id="KW-0272">Extracellular matrix</keyword>
<keyword evidence="6" id="KW-0446">Lipid-binding</keyword>
<dbReference type="GO" id="GO:0042157">
    <property type="term" value="P:lipoprotein metabolic process"/>
    <property type="evidence" value="ECO:0007669"/>
    <property type="project" value="InterPro"/>
</dbReference>
<organism evidence="8 9">
    <name type="scientific">Dissostichus mawsoni</name>
    <name type="common">Antarctic cod</name>
    <dbReference type="NCBI Taxonomy" id="36200"/>
    <lineage>
        <taxon>Eukaryota</taxon>
        <taxon>Metazoa</taxon>
        <taxon>Chordata</taxon>
        <taxon>Craniata</taxon>
        <taxon>Vertebrata</taxon>
        <taxon>Euteleostomi</taxon>
        <taxon>Actinopterygii</taxon>
        <taxon>Neopterygii</taxon>
        <taxon>Teleostei</taxon>
        <taxon>Neoteleostei</taxon>
        <taxon>Acanthomorphata</taxon>
        <taxon>Eupercaria</taxon>
        <taxon>Perciformes</taxon>
        <taxon>Notothenioidei</taxon>
        <taxon>Nototheniidae</taxon>
        <taxon>Dissostichus</taxon>
    </lineage>
</organism>
<dbReference type="GO" id="GO:1903561">
    <property type="term" value="C:extracellular vesicle"/>
    <property type="evidence" value="ECO:0007669"/>
    <property type="project" value="TreeGrafter"/>
</dbReference>
<name>A0A7J5XQM4_DISMA</name>
<evidence type="ECO:0000256" key="6">
    <source>
        <dbReference type="ARBA" id="ARBA00023121"/>
    </source>
</evidence>
<evidence type="ECO:0000256" key="1">
    <source>
        <dbReference type="ARBA" id="ARBA00004498"/>
    </source>
</evidence>
<protein>
    <submittedName>
        <fullName evidence="8">Uncharacterized protein</fullName>
    </submittedName>
</protein>
<dbReference type="GO" id="GO:0060228">
    <property type="term" value="F:phosphatidylcholine-sterol O-acyltransferase activator activity"/>
    <property type="evidence" value="ECO:0007669"/>
    <property type="project" value="TreeGrafter"/>
</dbReference>
<sequence>MVLVQRLSKKPATVVTVKDLSGCFNDRLMSLTRDYDEIILVFDTYRTDSLKSATRDKRRQGKAIQYQVRDDTNIKHIPLSRSPKTPHDHPALKPDQLIVDNKLEQTTKPALIAFTMTKRQETAIFSSPQAPICITNQQQESIYYMLPTEVSILMNDGAGVEVDLVALDKGLVEGRELGLEVLGVRVQLFLQVLSIGGHHLFHQVGSLHQLHLDLLLHGGHALLEVLQVLVHLQLQVVGVGPELSLQGGSQGLGVKGFSVGGQLLFELLHSLLDLDLHVVGVGLQLAPDSAQLLGQNISQHISLCGLGRQGELLLQGDGILAGNVSCNANIFYADAPKPQMELITEAFWDYVIKATATADDTLQVIKKSPFGQSVNARLEETMFVAAHYSVAVQEQLPPAAKDMIRKVTTEAEELMGRVERELAVALKPYTDDMKVQIQQRVEQLKLELAPYAESLDTEALRATLEQKSEELKQSVNDLQAQLGPYTDDLKLKVDQHLQDFQERVAPVTEKARVELIQRANQVQEMAAPYVEDLKPQIELLTEAFWDYVAKATETADEIKKSQFVEHTGTYWPSIISTPCKTIFPAAMQNVHQVIRETEDLMKRMNRELPVALKPYTDDMKVQIQQRVEQLKQELAPYAESLDTEALRATLEQKSEELKQSVKDLQAQLGPYTDYLKLNVDQHVKDIQERMAQFIRCNANILYADAPKPQIELLTEAFHDYVAKAKETADDTLQMIKKSQFGKHVNARLGDGFMAAFYFASAVHEQLPPAAKDMIHKVTRETERVERELAAALKPYTNDMEVQIQQRVEQLKLELAPYAESLDTEALRATLEQKSEELKQSVKDLQAQLRPYTDDLKLKVDQHLQDFQERVAPVTEKAQVELIQRANQVQEMAAPYVEDLKVKLDPYAKESQPSGVSICPTTMKAVALIFALAVIAGCNARVVRQADATPQNWEETVDRFWQYVSDLNAKADGVVQDIKHSDLRQHGRVDRIQRNIQSKLAPYTESSTGQMSEDLQLLTNKLQKDMLDAKERSTEYLGELKTMMVQNTDDVRGRISTYTHKLKKRLNKDTDEIRNTVATYMGEIQSRTSQNLETVKENVEPYVQQASEVAGKKLSDISTILKSQAETLTEQLETQAAGIKTQLENTAQQLRTSLESKIDELTEMISPYTAQIREQIENIMLNVKEASA</sequence>
<dbReference type="Pfam" id="PF01442">
    <property type="entry name" value="Apolipoprotein"/>
    <property type="match status" value="4"/>
</dbReference>
<dbReference type="GO" id="GO:0034361">
    <property type="term" value="C:very-low-density lipoprotein particle"/>
    <property type="evidence" value="ECO:0007669"/>
    <property type="project" value="TreeGrafter"/>
</dbReference>
<dbReference type="Gene3D" id="6.10.250.2890">
    <property type="match status" value="1"/>
</dbReference>
<dbReference type="EMBL" id="JAAKFY010000021">
    <property type="protein sequence ID" value="KAF3839350.1"/>
    <property type="molecule type" value="Genomic_DNA"/>
</dbReference>
<proteinExistence type="inferred from homology"/>
<dbReference type="GO" id="GO:0034364">
    <property type="term" value="C:high-density lipoprotein particle"/>
    <property type="evidence" value="ECO:0007669"/>
    <property type="project" value="TreeGrafter"/>
</dbReference>
<keyword evidence="5" id="KW-0677">Repeat</keyword>
<dbReference type="InterPro" id="IPR000074">
    <property type="entry name" value="ApoA_E"/>
</dbReference>
<dbReference type="GO" id="GO:0034362">
    <property type="term" value="C:low-density lipoprotein particle"/>
    <property type="evidence" value="ECO:0007669"/>
    <property type="project" value="TreeGrafter"/>
</dbReference>
<evidence type="ECO:0000256" key="2">
    <source>
        <dbReference type="ARBA" id="ARBA00008788"/>
    </source>
</evidence>
<dbReference type="GO" id="GO:0033700">
    <property type="term" value="P:phospholipid efflux"/>
    <property type="evidence" value="ECO:0007669"/>
    <property type="project" value="TreeGrafter"/>
</dbReference>
<reference evidence="8 9" key="1">
    <citation type="submission" date="2020-03" db="EMBL/GenBank/DDBJ databases">
        <title>Dissostichus mawsoni Genome sequencing and assembly.</title>
        <authorList>
            <person name="Park H."/>
        </authorList>
    </citation>
    <scope>NUCLEOTIDE SEQUENCE [LARGE SCALE GENOMIC DNA]</scope>
    <source>
        <strain evidence="8">DM0001</strain>
        <tissue evidence="8">Muscle</tissue>
    </source>
</reference>
<dbReference type="Proteomes" id="UP000518266">
    <property type="component" value="Unassembled WGS sequence"/>
</dbReference>
<dbReference type="GO" id="GO:0033344">
    <property type="term" value="P:cholesterol efflux"/>
    <property type="evidence" value="ECO:0007669"/>
    <property type="project" value="TreeGrafter"/>
</dbReference>
<dbReference type="PANTHER" id="PTHR18976:SF2">
    <property type="entry name" value="APOLIPOPROTEIN E"/>
    <property type="match status" value="1"/>
</dbReference>
<dbReference type="GO" id="GO:0120020">
    <property type="term" value="F:cholesterol transfer activity"/>
    <property type="evidence" value="ECO:0007669"/>
    <property type="project" value="TreeGrafter"/>
</dbReference>
<dbReference type="AlphaFoldDB" id="A0A7J5XQM4"/>
<feature type="coiled-coil region" evidence="7">
    <location>
        <begin position="1128"/>
        <end position="1159"/>
    </location>
</feature>
<accession>A0A7J5XQM4</accession>
<dbReference type="Gene3D" id="1.20.120.20">
    <property type="entry name" value="Apolipoprotein"/>
    <property type="match status" value="6"/>
</dbReference>
<dbReference type="GO" id="GO:0008203">
    <property type="term" value="P:cholesterol metabolic process"/>
    <property type="evidence" value="ECO:0007669"/>
    <property type="project" value="TreeGrafter"/>
</dbReference>
<dbReference type="GO" id="GO:0005543">
    <property type="term" value="F:phospholipid binding"/>
    <property type="evidence" value="ECO:0007669"/>
    <property type="project" value="TreeGrafter"/>
</dbReference>